<sequence>MKKFSPPQMKEVSFPTPHTLHPTPSFQSVPTKKFSPPQMKEVSFPTPYTLFPVSPDEKIFTTTDERGFFPYTPHPFGPRPSIYIGFAEKVGLGVSIQYSDAGFQFTVHSKILPTSPLPHFPIPFKQDLLLACISISDYVVKFG</sequence>
<dbReference type="PATRIC" id="fig|482300.6.peg.5304"/>
<protein>
    <submittedName>
        <fullName evidence="2">Uncharacterized protein</fullName>
    </submittedName>
</protein>
<name>S3JB97_MICAE</name>
<evidence type="ECO:0000313" key="2">
    <source>
        <dbReference type="EMBL" id="EPF17427.1"/>
    </source>
</evidence>
<accession>S3JB97</accession>
<evidence type="ECO:0000313" key="3">
    <source>
        <dbReference type="Proteomes" id="UP000014617"/>
    </source>
</evidence>
<reference evidence="2 3" key="1">
    <citation type="journal article" date="2013" name="Genome Announc.">
        <title>Draft Genome Sequence of the Brazilian Toxic Bloom-Forming Cyanobacterium Microcystis aeruginosa Strain SPC777.</title>
        <authorList>
            <person name="Fiore M.F."/>
            <person name="Alvarenga D.O."/>
            <person name="Varani A.M."/>
            <person name="Hoff-Risseti C."/>
            <person name="Crespim E."/>
            <person name="Ramos R.T."/>
            <person name="Silva A."/>
            <person name="Schaker P.D."/>
            <person name="Heck K."/>
            <person name="Rigonato J."/>
            <person name="Schneider M.P."/>
        </authorList>
    </citation>
    <scope>NUCLEOTIDE SEQUENCE [LARGE SCALE GENOMIC DNA]</scope>
    <source>
        <strain evidence="3">SPC 777</strain>
    </source>
</reference>
<comment type="caution">
    <text evidence="2">The sequence shown here is derived from an EMBL/GenBank/DDBJ whole genome shotgun (WGS) entry which is preliminary data.</text>
</comment>
<evidence type="ECO:0000256" key="1">
    <source>
        <dbReference type="SAM" id="MobiDB-lite"/>
    </source>
</evidence>
<dbReference type="EMBL" id="ASZQ01000270">
    <property type="protein sequence ID" value="EPF17427.1"/>
    <property type="molecule type" value="Genomic_DNA"/>
</dbReference>
<gene>
    <name evidence="2" type="ORF">MAESPC_04780</name>
</gene>
<proteinExistence type="predicted"/>
<feature type="region of interest" description="Disordered" evidence="1">
    <location>
        <begin position="1"/>
        <end position="38"/>
    </location>
</feature>
<dbReference type="Proteomes" id="UP000014617">
    <property type="component" value="Unassembled WGS sequence"/>
</dbReference>
<organism evidence="2 3">
    <name type="scientific">Microcystis aeruginosa SPC777</name>
    <dbReference type="NCBI Taxonomy" id="482300"/>
    <lineage>
        <taxon>Bacteria</taxon>
        <taxon>Bacillati</taxon>
        <taxon>Cyanobacteriota</taxon>
        <taxon>Cyanophyceae</taxon>
        <taxon>Oscillatoriophycideae</taxon>
        <taxon>Chroococcales</taxon>
        <taxon>Microcystaceae</taxon>
        <taxon>Microcystis</taxon>
    </lineage>
</organism>
<dbReference type="AlphaFoldDB" id="S3JB97"/>
<dbReference type="RefSeq" id="WP_016517044.1">
    <property type="nucleotide sequence ID" value="NZ_ASZQ01000270.1"/>
</dbReference>